<dbReference type="Proteomes" id="UP001070176">
    <property type="component" value="Unassembled WGS sequence"/>
</dbReference>
<dbReference type="EMBL" id="JAOVZV010000001">
    <property type="protein sequence ID" value="MCX8531389.1"/>
    <property type="molecule type" value="Genomic_DNA"/>
</dbReference>
<organism evidence="2 3">
    <name type="scientific">Chryseobacterium luquanense</name>
    <dbReference type="NCBI Taxonomy" id="2983766"/>
    <lineage>
        <taxon>Bacteria</taxon>
        <taxon>Pseudomonadati</taxon>
        <taxon>Bacteroidota</taxon>
        <taxon>Flavobacteriia</taxon>
        <taxon>Flavobacteriales</taxon>
        <taxon>Weeksellaceae</taxon>
        <taxon>Chryseobacterium group</taxon>
        <taxon>Chryseobacterium</taxon>
    </lineage>
</organism>
<evidence type="ECO:0000256" key="1">
    <source>
        <dbReference type="SAM" id="SignalP"/>
    </source>
</evidence>
<feature type="chain" id="PRO_5045367891" description="Lipoprotein" evidence="1">
    <location>
        <begin position="27"/>
        <end position="315"/>
    </location>
</feature>
<evidence type="ECO:0000313" key="2">
    <source>
        <dbReference type="EMBL" id="MCX8531389.1"/>
    </source>
</evidence>
<gene>
    <name evidence="2" type="ORF">OEA66_03360</name>
</gene>
<proteinExistence type="predicted"/>
<reference evidence="2" key="1">
    <citation type="submission" date="2022-10" db="EMBL/GenBank/DDBJ databases">
        <title>Chryseobacterium sp. nov., a novel bacterial species.</title>
        <authorList>
            <person name="Cao Y."/>
        </authorList>
    </citation>
    <scope>NUCLEOTIDE SEQUENCE</scope>
    <source>
        <strain evidence="2">KC 927</strain>
    </source>
</reference>
<sequence length="315" mass="36888">MNSNKNRMYKLLLTLILILGITNGCAQSPKENAKEMNDYYKQITNEINFPKPTPFYTLQINKQDCRVLIRINDIPLAYTFFEDEAESQLLPINTRIPESGEQEVTIEVYPKSNQQTISDKAHVNIKLIYAAGRDISMQQYEMKQEFDLPEALGDQKLPKYIIKGSFRADVPWDFSKDIATAKDLSKVPDIEKKVLDKYKQLSYDIFKKPVEFIKESKNSLLKNWNYNYFTKKENMATGPTSEMYDFSLKDREMDPIENYEINFYCNNRLVTLRNKNDKSSIIRINYMEEGYTEKSSSGRFIILYIPEGSNEFKIF</sequence>
<name>A0ABT3XZQ6_9FLAO</name>
<accession>A0ABT3XZQ6</accession>
<comment type="caution">
    <text evidence="2">The sequence shown here is derived from an EMBL/GenBank/DDBJ whole genome shotgun (WGS) entry which is preliminary data.</text>
</comment>
<feature type="signal peptide" evidence="1">
    <location>
        <begin position="1"/>
        <end position="26"/>
    </location>
</feature>
<protein>
    <recommendedName>
        <fullName evidence="4">Lipoprotein</fullName>
    </recommendedName>
</protein>
<evidence type="ECO:0000313" key="3">
    <source>
        <dbReference type="Proteomes" id="UP001070176"/>
    </source>
</evidence>
<keyword evidence="3" id="KW-1185">Reference proteome</keyword>
<evidence type="ECO:0008006" key="4">
    <source>
        <dbReference type="Google" id="ProtNLM"/>
    </source>
</evidence>
<dbReference type="RefSeq" id="WP_267280029.1">
    <property type="nucleotide sequence ID" value="NZ_JAOVZV010000001.1"/>
</dbReference>
<keyword evidence="1" id="KW-0732">Signal</keyword>